<organism evidence="1">
    <name type="scientific">termite gut metagenome</name>
    <dbReference type="NCBI Taxonomy" id="433724"/>
    <lineage>
        <taxon>unclassified sequences</taxon>
        <taxon>metagenomes</taxon>
        <taxon>organismal metagenomes</taxon>
    </lineage>
</organism>
<name>A0A5J4RIX3_9ZZZZ</name>
<gene>
    <name evidence="1" type="ORF">EZS27_018512</name>
</gene>
<proteinExistence type="predicted"/>
<evidence type="ECO:0000313" key="1">
    <source>
        <dbReference type="EMBL" id="KAA6333043.1"/>
    </source>
</evidence>
<sequence length="108" mass="12591">MGNNAKRYRKTVFESLSIGGVIHTCIDVIRQRYDLGLLPESTPLPDNWEYYYQNTLPQKIREAVDTFDDSVIRYVESPLIDEISDNLSECQTMKEKERYLSSYPCKST</sequence>
<protein>
    <submittedName>
        <fullName evidence="1">Uncharacterized protein</fullName>
    </submittedName>
</protein>
<dbReference type="AlphaFoldDB" id="A0A5J4RIX3"/>
<accession>A0A5J4RIX3</accession>
<dbReference type="EMBL" id="SNRY01001162">
    <property type="protein sequence ID" value="KAA6333043.1"/>
    <property type="molecule type" value="Genomic_DNA"/>
</dbReference>
<reference evidence="1" key="1">
    <citation type="submission" date="2019-03" db="EMBL/GenBank/DDBJ databases">
        <title>Single cell metagenomics reveals metabolic interactions within the superorganism composed of flagellate Streblomastix strix and complex community of Bacteroidetes bacteria on its surface.</title>
        <authorList>
            <person name="Treitli S.C."/>
            <person name="Kolisko M."/>
            <person name="Husnik F."/>
            <person name="Keeling P."/>
            <person name="Hampl V."/>
        </authorList>
    </citation>
    <scope>NUCLEOTIDE SEQUENCE</scope>
    <source>
        <strain evidence="1">STM</strain>
    </source>
</reference>
<comment type="caution">
    <text evidence="1">The sequence shown here is derived from an EMBL/GenBank/DDBJ whole genome shotgun (WGS) entry which is preliminary data.</text>
</comment>